<accession>A0ABS2UN67</accession>
<dbReference type="CDD" id="cd00093">
    <property type="entry name" value="HTH_XRE"/>
    <property type="match status" value="1"/>
</dbReference>
<keyword evidence="3" id="KW-1185">Reference proteome</keyword>
<dbReference type="Proteomes" id="UP000664109">
    <property type="component" value="Unassembled WGS sequence"/>
</dbReference>
<dbReference type="Pfam" id="PF17765">
    <property type="entry name" value="MLTR_LBD"/>
    <property type="match status" value="1"/>
</dbReference>
<dbReference type="PANTHER" id="PTHR35010:SF2">
    <property type="entry name" value="BLL4672 PROTEIN"/>
    <property type="match status" value="1"/>
</dbReference>
<dbReference type="InterPro" id="IPR010982">
    <property type="entry name" value="Lambda_DNA-bd_dom_sf"/>
</dbReference>
<proteinExistence type="predicted"/>
<feature type="domain" description="HTH cro/C1-type" evidence="1">
    <location>
        <begin position="34"/>
        <end position="81"/>
    </location>
</feature>
<dbReference type="InterPro" id="IPR001387">
    <property type="entry name" value="Cro/C1-type_HTH"/>
</dbReference>
<dbReference type="PANTHER" id="PTHR35010">
    <property type="entry name" value="BLL4672 PROTEIN-RELATED"/>
    <property type="match status" value="1"/>
</dbReference>
<dbReference type="RefSeq" id="WP_205372453.1">
    <property type="nucleotide sequence ID" value="NZ_JAFEJA010000001.1"/>
</dbReference>
<dbReference type="Gene3D" id="1.10.260.40">
    <property type="entry name" value="lambda repressor-like DNA-binding domains"/>
    <property type="match status" value="1"/>
</dbReference>
<dbReference type="PROSITE" id="PS50943">
    <property type="entry name" value="HTH_CROC1"/>
    <property type="match status" value="1"/>
</dbReference>
<name>A0ABS2UN67_9ACTN</name>
<organism evidence="2 3">
    <name type="scientific">Streptomyces zhihengii</name>
    <dbReference type="NCBI Taxonomy" id="1818004"/>
    <lineage>
        <taxon>Bacteria</taxon>
        <taxon>Bacillati</taxon>
        <taxon>Actinomycetota</taxon>
        <taxon>Actinomycetes</taxon>
        <taxon>Kitasatosporales</taxon>
        <taxon>Streptomycetaceae</taxon>
        <taxon>Streptomyces</taxon>
    </lineage>
</organism>
<evidence type="ECO:0000259" key="1">
    <source>
        <dbReference type="PROSITE" id="PS50943"/>
    </source>
</evidence>
<dbReference type="Gene3D" id="3.30.450.180">
    <property type="match status" value="1"/>
</dbReference>
<evidence type="ECO:0000313" key="3">
    <source>
        <dbReference type="Proteomes" id="UP000664109"/>
    </source>
</evidence>
<reference evidence="2 3" key="1">
    <citation type="journal article" date="2016" name="Arch. Microbiol.">
        <title>Streptomyces zhihengii sp. nov., isolated from rhizospheric soil of Psammosilene tunicoides.</title>
        <authorList>
            <person name="Huang M.J."/>
            <person name="Fei J.J."/>
            <person name="Salam N."/>
            <person name="Kim C.J."/>
            <person name="Hozzein W.N."/>
            <person name="Xiao M."/>
            <person name="Huang H.Q."/>
            <person name="Li W.J."/>
        </authorList>
    </citation>
    <scope>NUCLEOTIDE SEQUENCE [LARGE SCALE GENOMIC DNA]</scope>
    <source>
        <strain evidence="2 3">YIM T102</strain>
    </source>
</reference>
<gene>
    <name evidence="2" type="ORF">JE024_05225</name>
</gene>
<dbReference type="SMART" id="SM00530">
    <property type="entry name" value="HTH_XRE"/>
    <property type="match status" value="1"/>
</dbReference>
<comment type="caution">
    <text evidence="2">The sequence shown here is derived from an EMBL/GenBank/DDBJ whole genome shotgun (WGS) entry which is preliminary data.</text>
</comment>
<dbReference type="Pfam" id="PF13560">
    <property type="entry name" value="HTH_31"/>
    <property type="match status" value="1"/>
</dbReference>
<evidence type="ECO:0000313" key="2">
    <source>
        <dbReference type="EMBL" id="MBM9618150.1"/>
    </source>
</evidence>
<sequence length="284" mass="30576">MSDNELGLFLRVRREAVTPAEVGLPAGPRRRTPGLRRSELATLAGVSVEYVTRLEQGRDRRPSPQVLSALADALRLAPGERVHLHRLSKGAGGGFSCMGAAPPGRTVRPGVRALLERLEPAPAAVVNRLGELVAWTGGYEALAGPLGILDDDPPNLTRYVFTDPRARDAYPDWALVADDQVATLKQGPFRHDPHVERLADELTVTAGAAFTDRVRSVPGLPRPNGVVRVAHPEAGPLRLSYERLDLPADDDQFLLVHLPADEAASRALDRLAGRRPGALRAVTA</sequence>
<dbReference type="InterPro" id="IPR041413">
    <property type="entry name" value="MLTR_LBD"/>
</dbReference>
<dbReference type="EMBL" id="JAFEJA010000001">
    <property type="protein sequence ID" value="MBM9618150.1"/>
    <property type="molecule type" value="Genomic_DNA"/>
</dbReference>
<dbReference type="SUPFAM" id="SSF47413">
    <property type="entry name" value="lambda repressor-like DNA-binding domains"/>
    <property type="match status" value="1"/>
</dbReference>
<protein>
    <submittedName>
        <fullName evidence="2">Helix-turn-helix domain-containing protein</fullName>
    </submittedName>
</protein>